<evidence type="ECO:0000313" key="1">
    <source>
        <dbReference type="EMBL" id="CDW39784.1"/>
    </source>
</evidence>
<dbReference type="AlphaFoldDB" id="A0A0K2UNC2"/>
<name>A0A0K2UNC2_LEPSM</name>
<sequence>MSINPVWYPISCEILSTSCTSRHCFSIYILKIVHKVSTL</sequence>
<organism evidence="1">
    <name type="scientific">Lepeophtheirus salmonis</name>
    <name type="common">Salmon louse</name>
    <name type="synonym">Caligus salmonis</name>
    <dbReference type="NCBI Taxonomy" id="72036"/>
    <lineage>
        <taxon>Eukaryota</taxon>
        <taxon>Metazoa</taxon>
        <taxon>Ecdysozoa</taxon>
        <taxon>Arthropoda</taxon>
        <taxon>Crustacea</taxon>
        <taxon>Multicrustacea</taxon>
        <taxon>Hexanauplia</taxon>
        <taxon>Copepoda</taxon>
        <taxon>Siphonostomatoida</taxon>
        <taxon>Caligidae</taxon>
        <taxon>Lepeophtheirus</taxon>
    </lineage>
</organism>
<dbReference type="EMBL" id="HACA01022423">
    <property type="protein sequence ID" value="CDW39784.1"/>
    <property type="molecule type" value="Transcribed_RNA"/>
</dbReference>
<proteinExistence type="predicted"/>
<accession>A0A0K2UNC2</accession>
<reference evidence="1" key="1">
    <citation type="submission" date="2014-05" db="EMBL/GenBank/DDBJ databases">
        <authorList>
            <person name="Chronopoulou M."/>
        </authorList>
    </citation>
    <scope>NUCLEOTIDE SEQUENCE</scope>
    <source>
        <tissue evidence="1">Whole organism</tissue>
    </source>
</reference>
<protein>
    <submittedName>
        <fullName evidence="1">Uncharacterized protein</fullName>
    </submittedName>
</protein>